<dbReference type="InterPro" id="IPR005174">
    <property type="entry name" value="KIB1-4_b-propeller"/>
</dbReference>
<dbReference type="Gene3D" id="1.10.510.10">
    <property type="entry name" value="Transferase(Phosphotransferase) domain 1"/>
    <property type="match status" value="1"/>
</dbReference>
<dbReference type="PANTHER" id="PTHR33165">
    <property type="entry name" value="F-BOX DOMAIN CONTAINING PROTEIN-LIKE-RELATED"/>
    <property type="match status" value="1"/>
</dbReference>
<dbReference type="EMBL" id="CP144749">
    <property type="protein sequence ID" value="WVZ73473.1"/>
    <property type="molecule type" value="Genomic_DNA"/>
</dbReference>
<dbReference type="Pfam" id="PF00069">
    <property type="entry name" value="Pkinase"/>
    <property type="match status" value="1"/>
</dbReference>
<dbReference type="PROSITE" id="PS50011">
    <property type="entry name" value="PROTEIN_KINASE_DOM"/>
    <property type="match status" value="1"/>
</dbReference>
<dbReference type="PANTHER" id="PTHR33165:SF82">
    <property type="entry name" value="OS11G0231400 PROTEIN"/>
    <property type="match status" value="1"/>
</dbReference>
<dbReference type="InterPro" id="IPR000719">
    <property type="entry name" value="Prot_kinase_dom"/>
</dbReference>
<name>A0AAQ3TIE7_PASNO</name>
<dbReference type="AlphaFoldDB" id="A0AAQ3TIE7"/>
<dbReference type="GO" id="GO:0004672">
    <property type="term" value="F:protein kinase activity"/>
    <property type="evidence" value="ECO:0007669"/>
    <property type="project" value="InterPro"/>
</dbReference>
<evidence type="ECO:0000313" key="3">
    <source>
        <dbReference type="EMBL" id="WVZ73473.1"/>
    </source>
</evidence>
<feature type="region of interest" description="Disordered" evidence="1">
    <location>
        <begin position="59"/>
        <end position="80"/>
    </location>
</feature>
<feature type="domain" description="Protein kinase" evidence="2">
    <location>
        <begin position="481"/>
        <end position="701"/>
    </location>
</feature>
<reference evidence="3 4" key="1">
    <citation type="submission" date="2024-02" db="EMBL/GenBank/DDBJ databases">
        <title>High-quality chromosome-scale genome assembly of Pensacola bahiagrass (Paspalum notatum Flugge var. saurae).</title>
        <authorList>
            <person name="Vega J.M."/>
            <person name="Podio M."/>
            <person name="Orjuela J."/>
            <person name="Siena L.A."/>
            <person name="Pessino S.C."/>
            <person name="Combes M.C."/>
            <person name="Mariac C."/>
            <person name="Albertini E."/>
            <person name="Pupilli F."/>
            <person name="Ortiz J.P.A."/>
            <person name="Leblanc O."/>
        </authorList>
    </citation>
    <scope>NUCLEOTIDE SEQUENCE [LARGE SCALE GENOMIC DNA]</scope>
    <source>
        <strain evidence="3">R1</strain>
        <tissue evidence="3">Leaf</tissue>
    </source>
</reference>
<dbReference type="InterPro" id="IPR011009">
    <property type="entry name" value="Kinase-like_dom_sf"/>
</dbReference>
<protein>
    <recommendedName>
        <fullName evidence="2">Protein kinase domain-containing protein</fullName>
    </recommendedName>
</protein>
<dbReference type="Proteomes" id="UP001341281">
    <property type="component" value="Chromosome 05"/>
</dbReference>
<proteinExistence type="predicted"/>
<evidence type="ECO:0000256" key="1">
    <source>
        <dbReference type="SAM" id="MobiDB-lite"/>
    </source>
</evidence>
<accession>A0AAQ3TIE7</accession>
<gene>
    <name evidence="3" type="ORF">U9M48_021775</name>
</gene>
<dbReference type="GO" id="GO:0005524">
    <property type="term" value="F:ATP binding"/>
    <property type="evidence" value="ECO:0007669"/>
    <property type="project" value="InterPro"/>
</dbReference>
<sequence>MESCGGCLPYLLSMRTSRNTQPTPRSAFSGAMASSSYRRNRPAALASCSSKRPAALTACSSRRTRRRRTPADDTDVAAANRGDSSSWASLHEDLVDLIGWRVLASDLRDYIRFRAVCPHWRSSTICPRGRGIVDRRFHPRRWMLMSEGHGIYPGHGKLRGFVRFFNLSTGAFVRAPLPFFKDHCVLDSVEGLLVLQRDHDTAVRLLHPFTGDILDFPPLETLLKYLHPMLLGDKWSYIRSIRATSINVSANGVVSLMMMQQGMTRVAFAASGEQRWRVSIWDFNQYHSPLPFQGKLYVVHHSTTYGEPEILQIDPPQMEERTDPLLQPPSLIAKCPASTLDTVYLYHLVECGSEILVVSQTFNSAGHAQFSVCRLADLILGRIVWVTSICGNTLFIDASGKNMCVASKAFPTIVGDTIVFLNRRKPCLAQYHISSGTLSPTSDGSTLGNLIPSPCSIFYHIVTCCFREYWNKGHIIFQGRLKNWRVRGKWRAGDDVLHEGTGRPKAGNSKWKQQYHDILNIWKSLIMKIMTNIDVMKEILLLSQLEHKNIVQYFGAKKEETVLSIFLEFVSEGSLVSVYEKYQLEESTISAYTRQILVGLAYLHHHNVMHSLACFLLDIKCANILLDLNGTVKVGDFGLAKQIKVWKQKRSCAGSVYWMAPEVIRGAPYGRSADIWSLGCTVLEMLIQRPPYPDENWVSVF</sequence>
<evidence type="ECO:0000313" key="4">
    <source>
        <dbReference type="Proteomes" id="UP001341281"/>
    </source>
</evidence>
<keyword evidence="4" id="KW-1185">Reference proteome</keyword>
<organism evidence="3 4">
    <name type="scientific">Paspalum notatum var. saurae</name>
    <dbReference type="NCBI Taxonomy" id="547442"/>
    <lineage>
        <taxon>Eukaryota</taxon>
        <taxon>Viridiplantae</taxon>
        <taxon>Streptophyta</taxon>
        <taxon>Embryophyta</taxon>
        <taxon>Tracheophyta</taxon>
        <taxon>Spermatophyta</taxon>
        <taxon>Magnoliopsida</taxon>
        <taxon>Liliopsida</taxon>
        <taxon>Poales</taxon>
        <taxon>Poaceae</taxon>
        <taxon>PACMAD clade</taxon>
        <taxon>Panicoideae</taxon>
        <taxon>Andropogonodae</taxon>
        <taxon>Paspaleae</taxon>
        <taxon>Paspalinae</taxon>
        <taxon>Paspalum</taxon>
    </lineage>
</organism>
<dbReference type="Pfam" id="PF03478">
    <property type="entry name" value="Beta-prop_KIB1-4"/>
    <property type="match status" value="1"/>
</dbReference>
<evidence type="ECO:0000259" key="2">
    <source>
        <dbReference type="PROSITE" id="PS50011"/>
    </source>
</evidence>
<dbReference type="SMART" id="SM00220">
    <property type="entry name" value="S_TKc"/>
    <property type="match status" value="1"/>
</dbReference>
<dbReference type="SUPFAM" id="SSF56112">
    <property type="entry name" value="Protein kinase-like (PK-like)"/>
    <property type="match status" value="1"/>
</dbReference>